<gene>
    <name evidence="2" type="ORF">ACJDTP_09335</name>
</gene>
<feature type="signal peptide" evidence="1">
    <location>
        <begin position="1"/>
        <end position="25"/>
    </location>
</feature>
<name>A0ABW8S4L7_9CLOT</name>
<keyword evidence="1" id="KW-0732">Signal</keyword>
<reference evidence="2 3" key="1">
    <citation type="submission" date="2024-11" db="EMBL/GenBank/DDBJ databases">
        <authorList>
            <person name="Heng Y.C."/>
            <person name="Lim A.C.H."/>
            <person name="Lee J.K.Y."/>
            <person name="Kittelmann S."/>
        </authorList>
    </citation>
    <scope>NUCLEOTIDE SEQUENCE [LARGE SCALE GENOMIC DNA]</scope>
    <source>
        <strain evidence="2 3">WILCCON 0112</strain>
    </source>
</reference>
<keyword evidence="3" id="KW-1185">Reference proteome</keyword>
<dbReference type="RefSeq" id="WP_406761002.1">
    <property type="nucleotide sequence ID" value="NZ_JBJIAB010000009.1"/>
</dbReference>
<dbReference type="InterPro" id="IPR024984">
    <property type="entry name" value="DUF3888"/>
</dbReference>
<evidence type="ECO:0000256" key="1">
    <source>
        <dbReference type="SAM" id="SignalP"/>
    </source>
</evidence>
<accession>A0ABW8S4L7</accession>
<dbReference type="EMBL" id="JBJIAB010000009">
    <property type="protein sequence ID" value="MFL0165267.1"/>
    <property type="molecule type" value="Genomic_DNA"/>
</dbReference>
<comment type="caution">
    <text evidence="2">The sequence shown here is derived from an EMBL/GenBank/DDBJ whole genome shotgun (WGS) entry which is preliminary data.</text>
</comment>
<feature type="chain" id="PRO_5047424807" evidence="1">
    <location>
        <begin position="26"/>
        <end position="152"/>
    </location>
</feature>
<evidence type="ECO:0000313" key="3">
    <source>
        <dbReference type="Proteomes" id="UP001623600"/>
    </source>
</evidence>
<dbReference type="Proteomes" id="UP001623600">
    <property type="component" value="Unassembled WGS sequence"/>
</dbReference>
<organism evidence="2 3">
    <name type="scientific">Candidatus Clostridium helianthi</name>
    <dbReference type="NCBI Taxonomy" id="3381660"/>
    <lineage>
        <taxon>Bacteria</taxon>
        <taxon>Bacillati</taxon>
        <taxon>Bacillota</taxon>
        <taxon>Clostridia</taxon>
        <taxon>Eubacteriales</taxon>
        <taxon>Clostridiaceae</taxon>
        <taxon>Clostridium</taxon>
    </lineage>
</organism>
<proteinExistence type="predicted"/>
<evidence type="ECO:0000313" key="2">
    <source>
        <dbReference type="EMBL" id="MFL0165267.1"/>
    </source>
</evidence>
<dbReference type="Pfam" id="PF13027">
    <property type="entry name" value="DUF3888"/>
    <property type="match status" value="1"/>
</dbReference>
<sequence length="152" mass="17625">MKKIVFAISISIVVTSFICPFYAYAAAIKQQSSITDDSKEIIYRDIVLSLLIPYIQKEINNYYKEYLTESPTIAPYSVDIVNVKRVSVYRIQFEVIAHPYVGPHITVGDDRMIIETAADGSVEIKKFEHIKSYELPWNWKHIIKKSHLIRNQ</sequence>
<protein>
    <submittedName>
        <fullName evidence="2">DUF3888 domain-containing protein</fullName>
    </submittedName>
</protein>